<evidence type="ECO:0000256" key="2">
    <source>
        <dbReference type="ARBA" id="ARBA00006011"/>
    </source>
</evidence>
<dbReference type="InterPro" id="IPR047786">
    <property type="entry name" value="Mfa1_fim"/>
</dbReference>
<dbReference type="PROSITE" id="PS51257">
    <property type="entry name" value="PROKAR_LIPOPROTEIN"/>
    <property type="match status" value="1"/>
</dbReference>
<evidence type="ECO:0000256" key="1">
    <source>
        <dbReference type="ARBA" id="ARBA00004561"/>
    </source>
</evidence>
<dbReference type="Pfam" id="PF15495">
    <property type="entry name" value="Fimbrillin_C"/>
    <property type="match status" value="1"/>
</dbReference>
<dbReference type="Pfam" id="PF06321">
    <property type="entry name" value="P_gingi_FimA"/>
    <property type="match status" value="1"/>
</dbReference>
<dbReference type="RefSeq" id="WP_007486771.1">
    <property type="nucleotide sequence ID" value="NZ_JH724315.1"/>
</dbReference>
<dbReference type="EMBL" id="AGXS01000023">
    <property type="protein sequence ID" value="EIY46738.1"/>
    <property type="molecule type" value="Genomic_DNA"/>
</dbReference>
<dbReference type="NCBIfam" id="NF038041">
    <property type="entry name" value="fim_Mfa1_fam"/>
    <property type="match status" value="1"/>
</dbReference>
<dbReference type="GO" id="GO:0009418">
    <property type="term" value="C:pilus shaft"/>
    <property type="evidence" value="ECO:0007669"/>
    <property type="project" value="InterPro"/>
</dbReference>
<dbReference type="Gene3D" id="2.60.40.3690">
    <property type="match status" value="1"/>
</dbReference>
<dbReference type="HOGENOM" id="CLU_473017_0_0_10"/>
<gene>
    <name evidence="8" type="ORF">HMPREF1068_03506</name>
</gene>
<feature type="chain" id="PRO_5003725338" evidence="5">
    <location>
        <begin position="21"/>
        <end position="582"/>
    </location>
</feature>
<name>I9RVG9_9BACE</name>
<feature type="domain" description="Minor fimbrium subunit Mfa1 C-terminal" evidence="7">
    <location>
        <begin position="498"/>
        <end position="576"/>
    </location>
</feature>
<feature type="domain" description="Major fimbrial subunit protein N-terminal" evidence="6">
    <location>
        <begin position="60"/>
        <end position="190"/>
    </location>
</feature>
<evidence type="ECO:0000256" key="3">
    <source>
        <dbReference type="ARBA" id="ARBA00022729"/>
    </source>
</evidence>
<dbReference type="AlphaFoldDB" id="I9RVG9"/>
<proteinExistence type="inferred from homology"/>
<comment type="caution">
    <text evidence="8">The sequence shown here is derived from an EMBL/GenBank/DDBJ whole genome shotgun (WGS) entry which is preliminary data.</text>
</comment>
<organism evidence="8 9">
    <name type="scientific">Bacteroides nordii CL02T12C05</name>
    <dbReference type="NCBI Taxonomy" id="997884"/>
    <lineage>
        <taxon>Bacteria</taxon>
        <taxon>Pseudomonadati</taxon>
        <taxon>Bacteroidota</taxon>
        <taxon>Bacteroidia</taxon>
        <taxon>Bacteroidales</taxon>
        <taxon>Bacteroidaceae</taxon>
        <taxon>Bacteroides</taxon>
    </lineage>
</organism>
<evidence type="ECO:0000313" key="9">
    <source>
        <dbReference type="Proteomes" id="UP000003089"/>
    </source>
</evidence>
<dbReference type="PATRIC" id="fig|997884.3.peg.3590"/>
<dbReference type="InterPro" id="IPR029141">
    <property type="entry name" value="FimA_N"/>
</dbReference>
<evidence type="ECO:0000256" key="4">
    <source>
        <dbReference type="ARBA" id="ARBA00023263"/>
    </source>
</evidence>
<dbReference type="STRING" id="997884.HMPREF1068_03506"/>
<dbReference type="Proteomes" id="UP000003089">
    <property type="component" value="Unassembled WGS sequence"/>
</dbReference>
<comment type="similarity">
    <text evidence="2">Belongs to the bacteroidetes fimbrillin superfamily. FimA/Mfa1 family.</text>
</comment>
<feature type="signal peptide" evidence="5">
    <location>
        <begin position="1"/>
        <end position="20"/>
    </location>
</feature>
<dbReference type="eggNOG" id="ENOG5032V5V">
    <property type="taxonomic scope" value="Bacteria"/>
</dbReference>
<evidence type="ECO:0000313" key="8">
    <source>
        <dbReference type="EMBL" id="EIY46738.1"/>
    </source>
</evidence>
<keyword evidence="3 5" id="KW-0732">Signal</keyword>
<dbReference type="Gene3D" id="2.60.40.2580">
    <property type="match status" value="1"/>
</dbReference>
<evidence type="ECO:0000259" key="6">
    <source>
        <dbReference type="Pfam" id="PF06321"/>
    </source>
</evidence>
<protein>
    <submittedName>
        <fullName evidence="8">Uncharacterized protein</fullName>
    </submittedName>
</protein>
<comment type="subcellular location">
    <subcellularLocation>
        <location evidence="1">Fimbrium</location>
    </subcellularLocation>
</comment>
<evidence type="ECO:0000259" key="7">
    <source>
        <dbReference type="Pfam" id="PF15495"/>
    </source>
</evidence>
<sequence>MKLSSLLWSLFGIMALSACSENEMSEENDLEVKNGGRFLAVEIANPATTRAESVLDGDYEAGLDGEDKVNSLRFYFFDGTGAPVSVNVVGDKNYVDCTEIISEGQNDMPNVEKKLQAIVVINTKDGNNANVSSMVAVANHETAELGEEALSLTEICKKIGDYSSVEKEENNGSKISHFLMTSSSYAGTDGQITVATINPVNLCKSEEDAKNNPVNIYIERVVAKTKLNAEWNTEKVTVKENITYQGKNYTAVALKDHKGNDIKVNEKQIYVIFTAWDITGTVDKSYLFKKVNSVTAWNLGWIWNNSDFFRSFWAMNPEDVKLGYISYSDIDCEVGENGVAYCMENAADNFDNGTKSAYNPDAQVCNRTQAIIAAVLVTVDGSQASPIDLAKWAGRDYTEESVKVAMLNTMTNQIYIKETDGGNEKFVSIKPEHVLLVTGTNAGEADDKSENSARYLSYLQLTAEAKALDFYSSTSEDAKLTADAVNTILKSIPGAKVWKTGMTYYYTDLRHLGTEATKGLYGVVRNHIYDVKVQSVVGLGTPVYNPDEVIVPQKPGEDETYIAAKINILSWRIVNNDVDLVW</sequence>
<accession>I9RVG9</accession>
<keyword evidence="4" id="KW-0281">Fimbrium</keyword>
<reference evidence="8 9" key="1">
    <citation type="submission" date="2012-02" db="EMBL/GenBank/DDBJ databases">
        <title>The Genome Sequence of Bacteroides nordii CL02T12C05.</title>
        <authorList>
            <consortium name="The Broad Institute Genome Sequencing Platform"/>
            <person name="Earl A."/>
            <person name="Ward D."/>
            <person name="Feldgarden M."/>
            <person name="Gevers D."/>
            <person name="Zitomersky N.L."/>
            <person name="Coyne M.J."/>
            <person name="Comstock L.E."/>
            <person name="Young S.K."/>
            <person name="Zeng Q."/>
            <person name="Gargeya S."/>
            <person name="Fitzgerald M."/>
            <person name="Haas B."/>
            <person name="Abouelleil A."/>
            <person name="Alvarado L."/>
            <person name="Arachchi H.M."/>
            <person name="Berlin A."/>
            <person name="Chapman S.B."/>
            <person name="Gearin G."/>
            <person name="Goldberg J."/>
            <person name="Griggs A."/>
            <person name="Gujja S."/>
            <person name="Hansen M."/>
            <person name="Heiman D."/>
            <person name="Howarth C."/>
            <person name="Larimer J."/>
            <person name="Lui A."/>
            <person name="MacDonald P.J.P."/>
            <person name="McCowen C."/>
            <person name="Montmayeur A."/>
            <person name="Murphy C."/>
            <person name="Neiman D."/>
            <person name="Pearson M."/>
            <person name="Priest M."/>
            <person name="Roberts A."/>
            <person name="Saif S."/>
            <person name="Shea T."/>
            <person name="Sisk P."/>
            <person name="Stolte C."/>
            <person name="Sykes S."/>
            <person name="Wortman J."/>
            <person name="Nusbaum C."/>
            <person name="Birren B."/>
        </authorList>
    </citation>
    <scope>NUCLEOTIDE SEQUENCE [LARGE SCALE GENOMIC DNA]</scope>
    <source>
        <strain evidence="8 9">CL02T12C05</strain>
    </source>
</reference>
<dbReference type="InterPro" id="IPR029140">
    <property type="entry name" value="Mfa1_C"/>
</dbReference>
<keyword evidence="9" id="KW-1185">Reference proteome</keyword>
<evidence type="ECO:0000256" key="5">
    <source>
        <dbReference type="SAM" id="SignalP"/>
    </source>
</evidence>